<keyword evidence="1" id="KW-0472">Membrane</keyword>
<evidence type="ECO:0000256" key="1">
    <source>
        <dbReference type="SAM" id="Phobius"/>
    </source>
</evidence>
<feature type="transmembrane region" description="Helical" evidence="1">
    <location>
        <begin position="21"/>
        <end position="44"/>
    </location>
</feature>
<feature type="transmembrane region" description="Helical" evidence="1">
    <location>
        <begin position="231"/>
        <end position="253"/>
    </location>
</feature>
<protein>
    <submittedName>
        <fullName evidence="2">ABC-2 family transporter protein</fullName>
    </submittedName>
</protein>
<accession>A0A955LHF2</accession>
<dbReference type="Pfam" id="PF06182">
    <property type="entry name" value="ABC2_membrane_6"/>
    <property type="match status" value="1"/>
</dbReference>
<proteinExistence type="predicted"/>
<comment type="caution">
    <text evidence="2">The sequence shown here is derived from an EMBL/GenBank/DDBJ whole genome shotgun (WGS) entry which is preliminary data.</text>
</comment>
<feature type="transmembrane region" description="Helical" evidence="1">
    <location>
        <begin position="183"/>
        <end position="211"/>
    </location>
</feature>
<keyword evidence="1" id="KW-1133">Transmembrane helix</keyword>
<gene>
    <name evidence="2" type="ORF">KC571_00465</name>
</gene>
<evidence type="ECO:0000313" key="3">
    <source>
        <dbReference type="Proteomes" id="UP000701698"/>
    </source>
</evidence>
<reference evidence="2" key="2">
    <citation type="journal article" date="2021" name="Microbiome">
        <title>Successional dynamics and alternative stable states in a saline activated sludge microbial community over 9 years.</title>
        <authorList>
            <person name="Wang Y."/>
            <person name="Ye J."/>
            <person name="Ju F."/>
            <person name="Liu L."/>
            <person name="Boyd J.A."/>
            <person name="Deng Y."/>
            <person name="Parks D.H."/>
            <person name="Jiang X."/>
            <person name="Yin X."/>
            <person name="Woodcroft B.J."/>
            <person name="Tyson G.W."/>
            <person name="Hugenholtz P."/>
            <person name="Polz M.F."/>
            <person name="Zhang T."/>
        </authorList>
    </citation>
    <scope>NUCLEOTIDE SEQUENCE</scope>
    <source>
        <strain evidence="2">HKST-UBA01</strain>
    </source>
</reference>
<feature type="transmembrane region" description="Helical" evidence="1">
    <location>
        <begin position="145"/>
        <end position="171"/>
    </location>
</feature>
<feature type="transmembrane region" description="Helical" evidence="1">
    <location>
        <begin position="59"/>
        <end position="76"/>
    </location>
</feature>
<dbReference type="PANTHER" id="PTHR36832:SF1">
    <property type="entry name" value="SLR1174 PROTEIN"/>
    <property type="match status" value="1"/>
</dbReference>
<dbReference type="AlphaFoldDB" id="A0A955LHF2"/>
<feature type="transmembrane region" description="Helical" evidence="1">
    <location>
        <begin position="112"/>
        <end position="133"/>
    </location>
</feature>
<organism evidence="2 3">
    <name type="scientific">candidate division WWE3 bacterium</name>
    <dbReference type="NCBI Taxonomy" id="2053526"/>
    <lineage>
        <taxon>Bacteria</taxon>
        <taxon>Katanobacteria</taxon>
    </lineage>
</organism>
<dbReference type="Proteomes" id="UP000701698">
    <property type="component" value="Unassembled WGS sequence"/>
</dbReference>
<keyword evidence="1" id="KW-0812">Transmembrane</keyword>
<name>A0A955LHF2_UNCKA</name>
<evidence type="ECO:0000313" key="2">
    <source>
        <dbReference type="EMBL" id="MCA9389856.1"/>
    </source>
</evidence>
<dbReference type="EMBL" id="JAGQKX010000006">
    <property type="protein sequence ID" value="MCA9389856.1"/>
    <property type="molecule type" value="Genomic_DNA"/>
</dbReference>
<dbReference type="PANTHER" id="PTHR36832">
    <property type="entry name" value="SLR1174 PROTEIN-RELATED"/>
    <property type="match status" value="1"/>
</dbReference>
<reference evidence="2" key="1">
    <citation type="submission" date="2020-04" db="EMBL/GenBank/DDBJ databases">
        <authorList>
            <person name="Zhang T."/>
        </authorList>
    </citation>
    <scope>NUCLEOTIDE SEQUENCE</scope>
    <source>
        <strain evidence="2">HKST-UBA01</strain>
    </source>
</reference>
<sequence>MQKYLGIFRNYFSSSLEYRSNLIGLIIKEMIGMGVILVLWVTIYQSEETVGGYSLIKTVHYYVLVPFIGIITQVQLSNELGKEIKDGLLSSHLTKPYKLWIGSFMRVLAEKIFTLSMVLPLYILLIIGLDRFFDASLLSMRGVLLGLMICLAGFILHFFLDLAITWLAFWTDDVWSFKHFKDIIFGVLGGVSFPFEFLTPGLQALFHLLPFKFMYYIPLSYMLGDRGADHLVMDLLGITVWIGIMISIAFALWQMGVRKYGAYGG</sequence>
<dbReference type="InterPro" id="IPR010390">
    <property type="entry name" value="ABC-2_transporter-like"/>
</dbReference>